<dbReference type="PANTHER" id="PTHR21090">
    <property type="entry name" value="AROM/DEHYDROQUINATE SYNTHASE"/>
    <property type="match status" value="1"/>
</dbReference>
<dbReference type="FunFam" id="3.65.10.10:FF:000011">
    <property type="entry name" value="3-phosphoshikimate 1-carboxyvinyltransferase"/>
    <property type="match status" value="1"/>
</dbReference>
<feature type="binding site" evidence="8">
    <location>
        <position position="30"/>
    </location>
    <ligand>
        <name>phosphoenolpyruvate</name>
        <dbReference type="ChEBI" id="CHEBI:58702"/>
    </ligand>
</feature>
<dbReference type="Pfam" id="PF00275">
    <property type="entry name" value="EPSP_synthase"/>
    <property type="match status" value="1"/>
</dbReference>
<keyword evidence="3 8" id="KW-0963">Cytoplasm</keyword>
<feature type="binding site" evidence="8">
    <location>
        <position position="175"/>
    </location>
    <ligand>
        <name>phosphoenolpyruvate</name>
        <dbReference type="ChEBI" id="CHEBI:58702"/>
    </ligand>
</feature>
<feature type="binding site" evidence="8">
    <location>
        <position position="175"/>
    </location>
    <ligand>
        <name>3-phosphoshikimate</name>
        <dbReference type="ChEBI" id="CHEBI:145989"/>
    </ligand>
</feature>
<feature type="binding site" evidence="8">
    <location>
        <position position="31"/>
    </location>
    <ligand>
        <name>3-phosphoshikimate</name>
        <dbReference type="ChEBI" id="CHEBI:145989"/>
    </ligand>
</feature>
<evidence type="ECO:0000313" key="10">
    <source>
        <dbReference type="EMBL" id="GLZ76127.1"/>
    </source>
</evidence>
<feature type="binding site" evidence="8">
    <location>
        <position position="414"/>
    </location>
    <ligand>
        <name>phosphoenolpyruvate</name>
        <dbReference type="ChEBI" id="CHEBI:58702"/>
    </ligand>
</feature>
<evidence type="ECO:0000256" key="4">
    <source>
        <dbReference type="ARBA" id="ARBA00022605"/>
    </source>
</evidence>
<dbReference type="PIRSF" id="PIRSF000505">
    <property type="entry name" value="EPSPS"/>
    <property type="match status" value="1"/>
</dbReference>
<dbReference type="AlphaFoldDB" id="A0A9W6SHW3"/>
<dbReference type="RefSeq" id="WP_432705291.1">
    <property type="nucleotide sequence ID" value="NZ_BSTX01000001.1"/>
</dbReference>
<dbReference type="GO" id="GO:0003866">
    <property type="term" value="F:3-phosphoshikimate 1-carboxyvinyltransferase activity"/>
    <property type="evidence" value="ECO:0007669"/>
    <property type="project" value="UniProtKB-UniRule"/>
</dbReference>
<dbReference type="FunFam" id="3.65.10.10:FF:000010">
    <property type="entry name" value="3-phosphoshikimate 1-carboxyvinyltransferase"/>
    <property type="match status" value="1"/>
</dbReference>
<feature type="binding site" evidence="8">
    <location>
        <position position="344"/>
    </location>
    <ligand>
        <name>3-phosphoshikimate</name>
        <dbReference type="ChEBI" id="CHEBI:145989"/>
    </ligand>
</feature>
<feature type="binding site" evidence="8">
    <location>
        <position position="173"/>
    </location>
    <ligand>
        <name>3-phosphoshikimate</name>
        <dbReference type="ChEBI" id="CHEBI:145989"/>
    </ligand>
</feature>
<dbReference type="InterPro" id="IPR013792">
    <property type="entry name" value="RNA3'P_cycl/enolpyr_Trfase_a/b"/>
</dbReference>
<evidence type="ECO:0000256" key="8">
    <source>
        <dbReference type="HAMAP-Rule" id="MF_00210"/>
    </source>
</evidence>
<comment type="pathway">
    <text evidence="1 8">Metabolic intermediate biosynthesis; chorismate biosynthesis; chorismate from D-erythrose 4-phosphate and phosphoenolpyruvate: step 6/7.</text>
</comment>
<name>A0A9W6SHW3_9ACTN</name>
<feature type="binding site" evidence="8">
    <location>
        <position position="348"/>
    </location>
    <ligand>
        <name>phosphoenolpyruvate</name>
        <dbReference type="ChEBI" id="CHEBI:58702"/>
    </ligand>
</feature>
<comment type="catalytic activity">
    <reaction evidence="7">
        <text>3-phosphoshikimate + phosphoenolpyruvate = 5-O-(1-carboxyvinyl)-3-phosphoshikimate + phosphate</text>
        <dbReference type="Rhea" id="RHEA:21256"/>
        <dbReference type="ChEBI" id="CHEBI:43474"/>
        <dbReference type="ChEBI" id="CHEBI:57701"/>
        <dbReference type="ChEBI" id="CHEBI:58702"/>
        <dbReference type="ChEBI" id="CHEBI:145989"/>
        <dbReference type="EC" id="2.5.1.19"/>
    </reaction>
    <physiologicalReaction direction="left-to-right" evidence="7">
        <dbReference type="Rhea" id="RHEA:21257"/>
    </physiologicalReaction>
</comment>
<dbReference type="InterPro" id="IPR023193">
    <property type="entry name" value="EPSP_synthase_CS"/>
</dbReference>
<evidence type="ECO:0000256" key="6">
    <source>
        <dbReference type="ARBA" id="ARBA00023141"/>
    </source>
</evidence>
<dbReference type="Gene3D" id="3.65.10.10">
    <property type="entry name" value="Enolpyruvate transferase domain"/>
    <property type="match status" value="2"/>
</dbReference>
<dbReference type="InterPro" id="IPR006264">
    <property type="entry name" value="EPSP_synthase"/>
</dbReference>
<dbReference type="Proteomes" id="UP001165079">
    <property type="component" value="Unassembled WGS sequence"/>
</dbReference>
<dbReference type="PANTHER" id="PTHR21090:SF5">
    <property type="entry name" value="PENTAFUNCTIONAL AROM POLYPEPTIDE"/>
    <property type="match status" value="1"/>
</dbReference>
<dbReference type="PROSITE" id="PS00885">
    <property type="entry name" value="EPSP_SYNTHASE_2"/>
    <property type="match status" value="1"/>
</dbReference>
<gene>
    <name evidence="10" type="primary">aroA1</name>
    <name evidence="8" type="synonym">aroA</name>
    <name evidence="10" type="ORF">Afil01_09340</name>
</gene>
<feature type="binding site" evidence="8">
    <location>
        <position position="174"/>
    </location>
    <ligand>
        <name>3-phosphoshikimate</name>
        <dbReference type="ChEBI" id="CHEBI:145989"/>
    </ligand>
</feature>
<dbReference type="GO" id="GO:0005737">
    <property type="term" value="C:cytoplasm"/>
    <property type="evidence" value="ECO:0007669"/>
    <property type="project" value="UniProtKB-SubCell"/>
</dbReference>
<keyword evidence="4 8" id="KW-0028">Amino-acid biosynthesis</keyword>
<dbReference type="GO" id="GO:0008652">
    <property type="term" value="P:amino acid biosynthetic process"/>
    <property type="evidence" value="ECO:0007669"/>
    <property type="project" value="UniProtKB-KW"/>
</dbReference>
<feature type="domain" description="Enolpyruvate transferase" evidence="9">
    <location>
        <begin position="17"/>
        <end position="420"/>
    </location>
</feature>
<dbReference type="PROSITE" id="PS00104">
    <property type="entry name" value="EPSP_SYNTHASE_1"/>
    <property type="match status" value="1"/>
</dbReference>
<evidence type="ECO:0000259" key="9">
    <source>
        <dbReference type="Pfam" id="PF00275"/>
    </source>
</evidence>
<comment type="caution">
    <text evidence="8">Lacks conserved residue(s) required for the propagation of feature annotation.</text>
</comment>
<evidence type="ECO:0000256" key="1">
    <source>
        <dbReference type="ARBA" id="ARBA00004811"/>
    </source>
</evidence>
<organism evidence="10 11">
    <name type="scientific">Actinorhabdospora filicis</name>
    <dbReference type="NCBI Taxonomy" id="1785913"/>
    <lineage>
        <taxon>Bacteria</taxon>
        <taxon>Bacillati</taxon>
        <taxon>Actinomycetota</taxon>
        <taxon>Actinomycetes</taxon>
        <taxon>Micromonosporales</taxon>
        <taxon>Micromonosporaceae</taxon>
        <taxon>Actinorhabdospora</taxon>
    </lineage>
</organism>
<evidence type="ECO:0000256" key="3">
    <source>
        <dbReference type="ARBA" id="ARBA00022490"/>
    </source>
</evidence>
<comment type="similarity">
    <text evidence="2 8">Belongs to the EPSP synthase family.</text>
</comment>
<feature type="binding site" evidence="8">
    <location>
        <position position="202"/>
    </location>
    <ligand>
        <name>3-phosphoshikimate</name>
        <dbReference type="ChEBI" id="CHEBI:145989"/>
    </ligand>
</feature>
<feature type="binding site" evidence="8">
    <location>
        <position position="317"/>
    </location>
    <ligand>
        <name>3-phosphoshikimate</name>
        <dbReference type="ChEBI" id="CHEBI:145989"/>
    </ligand>
</feature>
<proteinExistence type="inferred from homology"/>
<feature type="binding site" evidence="8">
    <location>
        <position position="127"/>
    </location>
    <ligand>
        <name>phosphoenolpyruvate</name>
        <dbReference type="ChEBI" id="CHEBI:58702"/>
    </ligand>
</feature>
<protein>
    <recommendedName>
        <fullName evidence="8">3-phosphoshikimate 1-carboxyvinyltransferase</fullName>
        <ecNumber evidence="8">2.5.1.19</ecNumber>
    </recommendedName>
    <alternativeName>
        <fullName evidence="8">5-enolpyruvylshikimate-3-phosphate synthase</fullName>
        <shortName evidence="8">EPSP synthase</shortName>
        <shortName evidence="8">EPSPS</shortName>
    </alternativeName>
</protein>
<evidence type="ECO:0000256" key="7">
    <source>
        <dbReference type="ARBA" id="ARBA00044633"/>
    </source>
</evidence>
<dbReference type="CDD" id="cd01556">
    <property type="entry name" value="EPSP_synthase"/>
    <property type="match status" value="1"/>
</dbReference>
<comment type="function">
    <text evidence="8">Catalyzes the transfer of the enolpyruvyl moiety of phosphoenolpyruvate (PEP) to the 5-hydroxyl of shikimate-3-phosphate (S3P) to produce enolpyruvyl shikimate-3-phosphate and inorganic phosphate.</text>
</comment>
<dbReference type="InterPro" id="IPR036968">
    <property type="entry name" value="Enolpyruvate_Tfrase_sf"/>
</dbReference>
<reference evidence="10" key="1">
    <citation type="submission" date="2023-03" db="EMBL/GenBank/DDBJ databases">
        <title>Actinorhabdospora filicis NBRC 111898.</title>
        <authorList>
            <person name="Ichikawa N."/>
            <person name="Sato H."/>
            <person name="Tonouchi N."/>
        </authorList>
    </citation>
    <scope>NUCLEOTIDE SEQUENCE</scope>
    <source>
        <strain evidence="10">NBRC 111898</strain>
    </source>
</reference>
<dbReference type="HAMAP" id="MF_00210">
    <property type="entry name" value="EPSP_synth"/>
    <property type="match status" value="1"/>
</dbReference>
<evidence type="ECO:0000313" key="11">
    <source>
        <dbReference type="Proteomes" id="UP001165079"/>
    </source>
</evidence>
<dbReference type="NCBIfam" id="TIGR01356">
    <property type="entry name" value="aroA"/>
    <property type="match status" value="1"/>
</dbReference>
<evidence type="ECO:0000256" key="5">
    <source>
        <dbReference type="ARBA" id="ARBA00022679"/>
    </source>
</evidence>
<feature type="binding site" evidence="8">
    <location>
        <position position="30"/>
    </location>
    <ligand>
        <name>3-phosphoshikimate</name>
        <dbReference type="ChEBI" id="CHEBI:145989"/>
    </ligand>
</feature>
<keyword evidence="11" id="KW-1185">Reference proteome</keyword>
<dbReference type="SUPFAM" id="SSF55205">
    <property type="entry name" value="EPT/RTPC-like"/>
    <property type="match status" value="1"/>
</dbReference>
<dbReference type="GO" id="GO:0009423">
    <property type="term" value="P:chorismate biosynthetic process"/>
    <property type="evidence" value="ECO:0007669"/>
    <property type="project" value="UniProtKB-UniRule"/>
</dbReference>
<comment type="subunit">
    <text evidence="8">Monomer.</text>
</comment>
<accession>A0A9W6SHW3</accession>
<comment type="subcellular location">
    <subcellularLocation>
        <location evidence="8">Cytoplasm</location>
    </subcellularLocation>
</comment>
<sequence>MTEKTTAYTPWQTPRADGPVRATVSLPGSKSMTARALVLAAAAQGHGSLVRPLQARDTNLMAAALRAMGVGVNTAQENLWLVRPEALTGPADVDCGLAGTVMRFVPPLAALATGPISFDGDPHARKRPMDALLKALTDLGVAIDDGGRAALPFTINGTGAVRGGELVVDASKTSQLVSGLLLAASRFERGLVLRHEGPPVPSAPHIAMTIAMMRAAGAAVDDSRPNIWEIEPGPLSGRAWEIEPDLSNAAPFLAAALVTGGEVTVTGWPHNTTQPGDALRGLLTQMGGTCVLDERGLTVTGTGHVRGIDADLSDVSELTPAIAALCALADAPSTLRGVAHIRGHETNRLAALAAELTAVGCGVEETEDGLRIAPRRLRAATFGTYADHRMAQAGAILGLVTDGVVLDDVSCTTKTLADFPGMWTRMLEDGS</sequence>
<dbReference type="EC" id="2.5.1.19" evidence="8"/>
<dbReference type="GO" id="GO:0009073">
    <property type="term" value="P:aromatic amino acid family biosynthetic process"/>
    <property type="evidence" value="ECO:0007669"/>
    <property type="project" value="UniProtKB-KW"/>
</dbReference>
<dbReference type="InterPro" id="IPR001986">
    <property type="entry name" value="Enolpyruvate_Tfrase_dom"/>
</dbReference>
<feature type="binding site" evidence="8">
    <location>
        <position position="99"/>
    </location>
    <ligand>
        <name>phosphoenolpyruvate</name>
        <dbReference type="ChEBI" id="CHEBI:58702"/>
    </ligand>
</feature>
<comment type="caution">
    <text evidence="10">The sequence shown here is derived from an EMBL/GenBank/DDBJ whole genome shotgun (WGS) entry which is preliminary data.</text>
</comment>
<dbReference type="EMBL" id="BSTX01000001">
    <property type="protein sequence ID" value="GLZ76127.1"/>
    <property type="molecule type" value="Genomic_DNA"/>
</dbReference>
<feature type="active site" description="Proton acceptor" evidence="8">
    <location>
        <position position="317"/>
    </location>
</feature>
<evidence type="ECO:0000256" key="2">
    <source>
        <dbReference type="ARBA" id="ARBA00009948"/>
    </source>
</evidence>
<feature type="binding site" evidence="8">
    <location>
        <position position="389"/>
    </location>
    <ligand>
        <name>phosphoenolpyruvate</name>
        <dbReference type="ChEBI" id="CHEBI:58702"/>
    </ligand>
</feature>
<feature type="binding site" evidence="8">
    <location>
        <position position="35"/>
    </location>
    <ligand>
        <name>3-phosphoshikimate</name>
        <dbReference type="ChEBI" id="CHEBI:145989"/>
    </ligand>
</feature>
<keyword evidence="6 8" id="KW-0057">Aromatic amino acid biosynthesis</keyword>
<keyword evidence="5 8" id="KW-0808">Transferase</keyword>